<evidence type="ECO:0000256" key="10">
    <source>
        <dbReference type="ARBA" id="ARBA00023237"/>
    </source>
</evidence>
<comment type="similarity">
    <text evidence="11 12">Belongs to the TonB-dependent receptor family.</text>
</comment>
<evidence type="ECO:0000256" key="3">
    <source>
        <dbReference type="ARBA" id="ARBA00022452"/>
    </source>
</evidence>
<dbReference type="GO" id="GO:0006826">
    <property type="term" value="P:iron ion transport"/>
    <property type="evidence" value="ECO:0007669"/>
    <property type="project" value="UniProtKB-KW"/>
</dbReference>
<evidence type="ECO:0000256" key="2">
    <source>
        <dbReference type="ARBA" id="ARBA00022448"/>
    </source>
</evidence>
<evidence type="ECO:0000256" key="8">
    <source>
        <dbReference type="ARBA" id="ARBA00023077"/>
    </source>
</evidence>
<dbReference type="Pfam" id="PF07715">
    <property type="entry name" value="Plug"/>
    <property type="match status" value="1"/>
</dbReference>
<sequence>MQNRRVYTHAGCLIAAAMIAAPAVAQDTGTFNGLEDIVVTAQKRSESLQDTPLAVSAVTADTIESRGIKDISNLTAIAPSINVATAPASSSNTNIFIRGIGDQEPILTSDAPVSIYVDGIVLGRSTGAVFDLVDLERIEVLRGPQGTLYGRNTIGGAVNLISARPADEFGGKLKFGYGSFDQWQARASIDSGELGDSGVRMKLSYIHRQQDGFVDDLDAPDNRDPGALNIDAMRAVLEYDKGGDLRATYAFDYNQRESIAAAFQATVIDPAVLAYINNSPNFGGNAPQLSTKRLDKFLSDDEGLLTDRVYGHTLTLEYDVSDDLTIKSLTGYRNWKNIDRGDELDGQGGLLGFQLDPILFFDGTVIPLGVQPVHLFTSNNRRGQNQWSQEINLLGQVGDNFEYVVGFFYFKEKSYEQNNQFPTIVISDQASVPLATPLIYRHISKSMAGFAQGTYRLTDQLSLTGGIRYTEDKKHLIQQAAFQRDLKADFNKINWAATIDYQATDDFLAYARVSTGYKAGGFNARSSNDGYKPEDLTSYEIGIKSELFDRRLRLNLATYYSIHEDLQLQQFQAGTAGASSVTVNAGKAKYWGVEGEIQAVPVDGLTLGTSVGYIDRKYKEFLILNPQTNEIEDVKDTARFPFSSEWTVNASAQYDVPEFDFGQLSFRVDYNYRSKIWFHPTLVGTPYNDVIASPGRGLFDGRITLSKLALGSNEASIAVWGKNLADKEYRANGIDFGGLGYAGNVYGEPRSFGIDLNYNF</sequence>
<keyword evidence="4" id="KW-0410">Iron transport</keyword>
<evidence type="ECO:0000256" key="11">
    <source>
        <dbReference type="PROSITE-ProRule" id="PRU01360"/>
    </source>
</evidence>
<evidence type="ECO:0000259" key="14">
    <source>
        <dbReference type="Pfam" id="PF00593"/>
    </source>
</evidence>
<dbReference type="Pfam" id="PF00593">
    <property type="entry name" value="TonB_dep_Rec_b-barrel"/>
    <property type="match status" value="1"/>
</dbReference>
<dbReference type="SUPFAM" id="SSF56935">
    <property type="entry name" value="Porins"/>
    <property type="match status" value="1"/>
</dbReference>
<dbReference type="PANTHER" id="PTHR32552">
    <property type="entry name" value="FERRICHROME IRON RECEPTOR-RELATED"/>
    <property type="match status" value="1"/>
</dbReference>
<evidence type="ECO:0000313" key="17">
    <source>
        <dbReference type="Proteomes" id="UP000198281"/>
    </source>
</evidence>
<reference evidence="17" key="1">
    <citation type="submission" date="2017-06" db="EMBL/GenBank/DDBJ databases">
        <authorList>
            <person name="Varghese N."/>
            <person name="Submissions S."/>
        </authorList>
    </citation>
    <scope>NUCLEOTIDE SEQUENCE [LARGE SCALE GENOMIC DNA]</scope>
    <source>
        <strain evidence="17">LNB2</strain>
    </source>
</reference>
<keyword evidence="2 11" id="KW-0813">Transport</keyword>
<protein>
    <submittedName>
        <fullName evidence="16">Iron complex outermembrane recepter protein</fullName>
    </submittedName>
</protein>
<evidence type="ECO:0000256" key="12">
    <source>
        <dbReference type="RuleBase" id="RU003357"/>
    </source>
</evidence>
<feature type="signal peptide" evidence="13">
    <location>
        <begin position="1"/>
        <end position="25"/>
    </location>
</feature>
<dbReference type="InterPro" id="IPR012910">
    <property type="entry name" value="Plug_dom"/>
</dbReference>
<evidence type="ECO:0000256" key="9">
    <source>
        <dbReference type="ARBA" id="ARBA00023136"/>
    </source>
</evidence>
<evidence type="ECO:0000256" key="7">
    <source>
        <dbReference type="ARBA" id="ARBA00023065"/>
    </source>
</evidence>
<organism evidence="16 17">
    <name type="scientific">Edaphosphingomonas laterariae</name>
    <dbReference type="NCBI Taxonomy" id="861865"/>
    <lineage>
        <taxon>Bacteria</taxon>
        <taxon>Pseudomonadati</taxon>
        <taxon>Pseudomonadota</taxon>
        <taxon>Alphaproteobacteria</taxon>
        <taxon>Sphingomonadales</taxon>
        <taxon>Rhizorhabdaceae</taxon>
        <taxon>Edaphosphingomonas</taxon>
    </lineage>
</organism>
<dbReference type="InterPro" id="IPR036942">
    <property type="entry name" value="Beta-barrel_TonB_sf"/>
</dbReference>
<keyword evidence="13" id="KW-0732">Signal</keyword>
<dbReference type="GO" id="GO:0009279">
    <property type="term" value="C:cell outer membrane"/>
    <property type="evidence" value="ECO:0007669"/>
    <property type="project" value="UniProtKB-SubCell"/>
</dbReference>
<keyword evidence="8 12" id="KW-0798">TonB box</keyword>
<keyword evidence="7" id="KW-0406">Ion transport</keyword>
<dbReference type="AlphaFoldDB" id="A0A239CHP1"/>
<keyword evidence="3 11" id="KW-1134">Transmembrane beta strand</keyword>
<dbReference type="CDD" id="cd01347">
    <property type="entry name" value="ligand_gated_channel"/>
    <property type="match status" value="1"/>
</dbReference>
<evidence type="ECO:0000256" key="5">
    <source>
        <dbReference type="ARBA" id="ARBA00022692"/>
    </source>
</evidence>
<keyword evidence="6" id="KW-0408">Iron</keyword>
<dbReference type="InterPro" id="IPR000531">
    <property type="entry name" value="Beta-barrel_TonB"/>
</dbReference>
<proteinExistence type="inferred from homology"/>
<evidence type="ECO:0000259" key="15">
    <source>
        <dbReference type="Pfam" id="PF07715"/>
    </source>
</evidence>
<dbReference type="PROSITE" id="PS52016">
    <property type="entry name" value="TONB_DEPENDENT_REC_3"/>
    <property type="match status" value="1"/>
</dbReference>
<feature type="domain" description="TonB-dependent receptor-like beta-barrel" evidence="14">
    <location>
        <begin position="280"/>
        <end position="724"/>
    </location>
</feature>
<keyword evidence="17" id="KW-1185">Reference proteome</keyword>
<keyword evidence="9 11" id="KW-0472">Membrane</keyword>
<evidence type="ECO:0000256" key="1">
    <source>
        <dbReference type="ARBA" id="ARBA00004571"/>
    </source>
</evidence>
<feature type="domain" description="TonB-dependent receptor plug" evidence="15">
    <location>
        <begin position="48"/>
        <end position="157"/>
    </location>
</feature>
<evidence type="ECO:0000313" key="16">
    <source>
        <dbReference type="EMBL" id="SNS19717.1"/>
    </source>
</evidence>
<dbReference type="Gene3D" id="2.40.170.20">
    <property type="entry name" value="TonB-dependent receptor, beta-barrel domain"/>
    <property type="match status" value="1"/>
</dbReference>
<dbReference type="EMBL" id="FZOS01000002">
    <property type="protein sequence ID" value="SNS19717.1"/>
    <property type="molecule type" value="Genomic_DNA"/>
</dbReference>
<dbReference type="PANTHER" id="PTHR32552:SF81">
    <property type="entry name" value="TONB-DEPENDENT OUTER MEMBRANE RECEPTOR"/>
    <property type="match status" value="1"/>
</dbReference>
<accession>A0A239CHP1</accession>
<name>A0A239CHP1_9SPHN</name>
<evidence type="ECO:0000256" key="6">
    <source>
        <dbReference type="ARBA" id="ARBA00023004"/>
    </source>
</evidence>
<keyword evidence="5 11" id="KW-0812">Transmembrane</keyword>
<keyword evidence="10 11" id="KW-0998">Cell outer membrane</keyword>
<comment type="subcellular location">
    <subcellularLocation>
        <location evidence="1 11">Cell outer membrane</location>
        <topology evidence="1 11">Multi-pass membrane protein</topology>
    </subcellularLocation>
</comment>
<dbReference type="Proteomes" id="UP000198281">
    <property type="component" value="Unassembled WGS sequence"/>
</dbReference>
<evidence type="ECO:0000256" key="4">
    <source>
        <dbReference type="ARBA" id="ARBA00022496"/>
    </source>
</evidence>
<dbReference type="InterPro" id="IPR039426">
    <property type="entry name" value="TonB-dep_rcpt-like"/>
</dbReference>
<feature type="chain" id="PRO_5013167476" evidence="13">
    <location>
        <begin position="26"/>
        <end position="760"/>
    </location>
</feature>
<gene>
    <name evidence="16" type="ORF">SAMN06295912_102221</name>
</gene>
<evidence type="ECO:0000256" key="13">
    <source>
        <dbReference type="SAM" id="SignalP"/>
    </source>
</evidence>